<dbReference type="InterPro" id="IPR016181">
    <property type="entry name" value="Acyl_CoA_acyltransferase"/>
</dbReference>
<dbReference type="RefSeq" id="WP_196491324.1">
    <property type="nucleotide sequence ID" value="NZ_KQ965641.1"/>
</dbReference>
<gene>
    <name evidence="1" type="ORF">HMPREF3202_00702</name>
</gene>
<comment type="caution">
    <text evidence="1">The sequence shown here is derived from an EMBL/GenBank/DDBJ whole genome shotgun (WGS) entry which is preliminary data.</text>
</comment>
<accession>A0A137SZV2</accession>
<dbReference type="AlphaFoldDB" id="A0A137SZV2"/>
<sequence length="48" mass="5692">MIYFQAKAFYELTVDELYAILKLRSEVFIVEQQCVYQDVDGIDKLLND</sequence>
<dbReference type="eggNOG" id="COG2153">
    <property type="taxonomic scope" value="Bacteria"/>
</dbReference>
<dbReference type="PATRIC" id="fig|28125.4.peg.689"/>
<dbReference type="STRING" id="28125.HMPREF3202_00702"/>
<dbReference type="Proteomes" id="UP000070093">
    <property type="component" value="Unassembled WGS sequence"/>
</dbReference>
<reference evidence="1 2" key="1">
    <citation type="submission" date="2016-02" db="EMBL/GenBank/DDBJ databases">
        <authorList>
            <person name="Wen L."/>
            <person name="He K."/>
            <person name="Yang H."/>
        </authorList>
    </citation>
    <scope>NUCLEOTIDE SEQUENCE [LARGE SCALE GENOMIC DNA]</scope>
    <source>
        <strain evidence="1 2">GED7880</strain>
    </source>
</reference>
<protein>
    <submittedName>
        <fullName evidence="1">Uncharacterized protein</fullName>
    </submittedName>
</protein>
<dbReference type="SUPFAM" id="SSF55729">
    <property type="entry name" value="Acyl-CoA N-acyltransferases (Nat)"/>
    <property type="match status" value="1"/>
</dbReference>
<name>A0A137SZV2_9BACT</name>
<evidence type="ECO:0000313" key="2">
    <source>
        <dbReference type="Proteomes" id="UP000070093"/>
    </source>
</evidence>
<evidence type="ECO:0000313" key="1">
    <source>
        <dbReference type="EMBL" id="KXO17940.1"/>
    </source>
</evidence>
<organism evidence="1 2">
    <name type="scientific">Prevotella bivia</name>
    <dbReference type="NCBI Taxonomy" id="28125"/>
    <lineage>
        <taxon>Bacteria</taxon>
        <taxon>Pseudomonadati</taxon>
        <taxon>Bacteroidota</taxon>
        <taxon>Bacteroidia</taxon>
        <taxon>Bacteroidales</taxon>
        <taxon>Prevotellaceae</taxon>
        <taxon>Prevotella</taxon>
    </lineage>
</organism>
<proteinExistence type="predicted"/>
<dbReference type="EMBL" id="LTAG01000025">
    <property type="protein sequence ID" value="KXO17940.1"/>
    <property type="molecule type" value="Genomic_DNA"/>
</dbReference>
<dbReference type="Gene3D" id="3.40.630.30">
    <property type="match status" value="1"/>
</dbReference>